<keyword evidence="3" id="KW-1185">Reference proteome</keyword>
<dbReference type="AlphaFoldDB" id="A0A0B5FI26"/>
<proteinExistence type="predicted"/>
<reference evidence="2 3" key="1">
    <citation type="journal article" date="2015" name="Genome Announc.">
        <title>Genomes of Geoalkalibacter ferrihydriticus Z-0531T and Geoalkalibacter subterraneus Red1T, Two Haloalkaliphilic Metal-Reducing Deltaproteobacteria.</title>
        <authorList>
            <person name="Badalamenti J.P."/>
            <person name="Krajmalnik-Brown R."/>
            <person name="Torres C.I."/>
            <person name="Bond D.R."/>
        </authorList>
    </citation>
    <scope>NUCLEOTIDE SEQUENCE [LARGE SCALE GENOMIC DNA]</scope>
    <source>
        <strain evidence="2 3">Red1</strain>
    </source>
</reference>
<feature type="region of interest" description="Disordered" evidence="1">
    <location>
        <begin position="1"/>
        <end position="59"/>
    </location>
</feature>
<dbReference type="HOGENOM" id="CLU_086921_2_0_7"/>
<dbReference type="KEGG" id="gsb:GSUB_01515"/>
<dbReference type="Proteomes" id="UP000035036">
    <property type="component" value="Chromosome"/>
</dbReference>
<evidence type="ECO:0000256" key="1">
    <source>
        <dbReference type="SAM" id="MobiDB-lite"/>
    </source>
</evidence>
<protein>
    <recommendedName>
        <fullName evidence="4">DUF5610 domain-containing protein</fullName>
    </recommendedName>
</protein>
<evidence type="ECO:0000313" key="2">
    <source>
        <dbReference type="EMBL" id="AJF07847.1"/>
    </source>
</evidence>
<organism evidence="2 3">
    <name type="scientific">Geoalkalibacter subterraneus</name>
    <dbReference type="NCBI Taxonomy" id="483547"/>
    <lineage>
        <taxon>Bacteria</taxon>
        <taxon>Pseudomonadati</taxon>
        <taxon>Thermodesulfobacteriota</taxon>
        <taxon>Desulfuromonadia</taxon>
        <taxon>Desulfuromonadales</taxon>
        <taxon>Geoalkalibacteraceae</taxon>
        <taxon>Geoalkalibacter</taxon>
    </lineage>
</organism>
<name>A0A0B5FI26_9BACT</name>
<accession>A0A0B5FI26</accession>
<dbReference type="EMBL" id="CP010311">
    <property type="protein sequence ID" value="AJF07847.1"/>
    <property type="molecule type" value="Genomic_DNA"/>
</dbReference>
<evidence type="ECO:0008006" key="4">
    <source>
        <dbReference type="Google" id="ProtNLM"/>
    </source>
</evidence>
<evidence type="ECO:0000313" key="3">
    <source>
        <dbReference type="Proteomes" id="UP000035036"/>
    </source>
</evidence>
<sequence length="188" mass="20728">MDGSSFNPAHNAAAKAGGQEPRKMEAMRGEGRDQARKSQGEDRVSLSRQKAADETYKAEAARAELSPQFTLLRDLVAKTLREQEAHFSIAVNGEQKGIEDLTPEEAQELVAEDGYFGVEQTSQRIVDFAIGLAGNDPDKIDAILEGVERGFQEVEKAFGGTLPEISHQTYDAIREKLDDWVASFEEQQ</sequence>
<gene>
    <name evidence="2" type="ORF">GSUB_01515</name>
</gene>
<feature type="compositionally biased region" description="Basic and acidic residues" evidence="1">
    <location>
        <begin position="20"/>
        <end position="59"/>
    </location>
</feature>
<dbReference type="STRING" id="483547.GSUB_01515"/>